<feature type="transmembrane region" description="Helical" evidence="10">
    <location>
        <begin position="953"/>
        <end position="972"/>
    </location>
</feature>
<feature type="transmembrane region" description="Helical" evidence="10">
    <location>
        <begin position="295"/>
        <end position="318"/>
    </location>
</feature>
<dbReference type="InterPro" id="IPR036640">
    <property type="entry name" value="ABC1_TM_sf"/>
</dbReference>
<dbReference type="PROSITE" id="PS00211">
    <property type="entry name" value="ABC_TRANSPORTER_1"/>
    <property type="match status" value="2"/>
</dbReference>
<dbReference type="FunFam" id="1.20.1560.10:FF:000010">
    <property type="entry name" value="Multidrug resistance-associated ABC transporter"/>
    <property type="match status" value="1"/>
</dbReference>
<evidence type="ECO:0000256" key="1">
    <source>
        <dbReference type="ARBA" id="ARBA00004141"/>
    </source>
</evidence>
<sequence length="1401" mass="153169">MRNPFRRTPAPPAYGKGQVVPETRASPLSRLLFSWLDPLLSVGFSRPLQADDFWSLPDSRLTGRMTERVEEEFYKQCSPEERPAILLDTGQASSVDNRSGDVTRHSSQSSQKDGPEEETAEAKGAAAATPKSEPSLLKALHGVFWRQFWTAGVLKLVADTLNTTTPLVNQLLLSWLTASYVYSRASHEERSVIPKPQGIGYGIGLAFAIFAMQGHVVAMTNGLCIRSSIIGAIFRKALRLSGRARIKHDSGQIATMIAADSVRLDLNSVTIHNVWIAPIQIAIGIGLLIRNLGVSALVGLAVLVLAFPIQGILASVMFKQRVKGVSLTDQRARKTSEVLTGIRLIKYYAWEQFYMHQVGMLREREVATMRPMAAAQATLIGFVSVVPIVGTVLSIITYALTGHSLDVAIIFSSVQFFDIIRMPLALFPIVLAQVMDALVGVRRVSTFLRAEELAAPYKIDPASEVALDVDGDFTWEEVRKANGSAESPDANAKTDVVGQGKDEGKGKDAEPTLPTTASPEEKVNEKVQEDKPFELRHLNMRVPKGAFVAIVGRVGSGKSSVLQALIGEMRKTRGNCVFSSTAAYVPQTPWIMNATLRQNIIFGQDEDEERFRQIIKACCLEPDLEMLPNGVATEIGEKGINLSGGQKARVSLARAAYSGADIVLMDDPLSAVDSYVGKKLLDGCLLHGPLADKTRVLVTHALHVLDKTDYIYVMDEGAIVEQGTYAELMQRGQMFARLIEEYGSQDKQEELNTEAGDLQNIDSKHDVSEAVVPEAAQNLEGAKDLMQEEERLTGSVTWSTYAKYFRFAGGVVGFVTLVSCVVLSQSSQVANTLFLGFWTSSTIPGFSQGEYMGTYAALGVGSGIFLFLLSLTVSLLSLKASLRMFEAALNAVVRSPVSFFDTTPLGRIISRLSKDQDTLDAEMSIIATNVILLTTHCSSVLGTAGLVFYTFPYLGIIFVPMIILYYFASLYYRRSSVEIKRVDSLLRSNLFASYSETLTGLSTVRAYRSQRRFVSKSEEGLDQENRAYYMTVAIQAWLGVRLDILGNLLILGIGLFAAGFRRSVDPSKIGVVMTYALSITQQFTTLVTTYAHNEQNFNAVERILHYTELPSEGAATTPNDPPPSWPESGAIEFKDVEMAYRPGLPPVLKGVSFQVKPGEKVGIVGRTGAGKSSLLQALFRIVNVQKGAIEIDGRNIADIGLDVLRGRLALVPQDSVLFQGTLRDNIDPQRTRTDAEIIDALRRAGLLPKDGPVDPTVEAKFSLDSSVGDEGSNYSAGEKQLLALCRALVRNSRIIVLDEATSNVDVETDSKVQRTIQTEFASSTLLCIAHRLNTIVYYDRILVMDAGKVAEFDTPLNLFDKEDSIFRSLCNEAKLSRNDIIKIRATVQGLDSVPVSSNASA</sequence>
<feature type="domain" description="ABC transporter" evidence="11">
    <location>
        <begin position="518"/>
        <end position="741"/>
    </location>
</feature>
<dbReference type="PANTHER" id="PTHR24223">
    <property type="entry name" value="ATP-BINDING CASSETTE SUB-FAMILY C"/>
    <property type="match status" value="1"/>
</dbReference>
<dbReference type="Gene3D" id="1.20.1560.10">
    <property type="entry name" value="ABC transporter type 1, transmembrane domain"/>
    <property type="match status" value="2"/>
</dbReference>
<keyword evidence="5" id="KW-0547">Nucleotide-binding</keyword>
<dbReference type="Proteomes" id="UP000308197">
    <property type="component" value="Unassembled WGS sequence"/>
</dbReference>
<dbReference type="GO" id="GO:0005524">
    <property type="term" value="F:ATP binding"/>
    <property type="evidence" value="ECO:0007669"/>
    <property type="project" value="UniProtKB-KW"/>
</dbReference>
<dbReference type="InParanoid" id="A0A5C3PU40"/>
<dbReference type="PROSITE" id="PS50893">
    <property type="entry name" value="ABC_TRANSPORTER_2"/>
    <property type="match status" value="2"/>
</dbReference>
<dbReference type="CDD" id="cd03244">
    <property type="entry name" value="ABCC_MRP_domain2"/>
    <property type="match status" value="1"/>
</dbReference>
<dbReference type="EMBL" id="ML210984">
    <property type="protein sequence ID" value="TFK93314.1"/>
    <property type="molecule type" value="Genomic_DNA"/>
</dbReference>
<dbReference type="FunFam" id="1.20.1560.10:FF:000006">
    <property type="entry name" value="ATP-binding cassette, sub-family C (CFTR/MRP), member 9"/>
    <property type="match status" value="1"/>
</dbReference>
<proteinExistence type="inferred from homology"/>
<dbReference type="Gene3D" id="3.40.50.300">
    <property type="entry name" value="P-loop containing nucleotide triphosphate hydrolases"/>
    <property type="match status" value="2"/>
</dbReference>
<gene>
    <name evidence="13" type="ORF">K466DRAFT_478921</name>
</gene>
<dbReference type="InterPro" id="IPR050173">
    <property type="entry name" value="ABC_transporter_C-like"/>
</dbReference>
<dbReference type="PANTHER" id="PTHR24223:SF456">
    <property type="entry name" value="MULTIDRUG RESISTANCE-ASSOCIATED PROTEIN LETHAL(2)03659"/>
    <property type="match status" value="1"/>
</dbReference>
<keyword evidence="3" id="KW-0813">Transport</keyword>
<evidence type="ECO:0000313" key="13">
    <source>
        <dbReference type="EMBL" id="TFK93314.1"/>
    </source>
</evidence>
<evidence type="ECO:0000256" key="10">
    <source>
        <dbReference type="SAM" id="Phobius"/>
    </source>
</evidence>
<dbReference type="InterPro" id="IPR003593">
    <property type="entry name" value="AAA+_ATPase"/>
</dbReference>
<dbReference type="SUPFAM" id="SSF90123">
    <property type="entry name" value="ABC transporter transmembrane region"/>
    <property type="match status" value="2"/>
</dbReference>
<evidence type="ECO:0000256" key="4">
    <source>
        <dbReference type="ARBA" id="ARBA00022692"/>
    </source>
</evidence>
<keyword evidence="14" id="KW-1185">Reference proteome</keyword>
<feature type="compositionally biased region" description="Basic and acidic residues" evidence="9">
    <location>
        <begin position="500"/>
        <end position="510"/>
    </location>
</feature>
<accession>A0A5C3PU40</accession>
<evidence type="ECO:0000259" key="11">
    <source>
        <dbReference type="PROSITE" id="PS50893"/>
    </source>
</evidence>
<feature type="transmembrane region" description="Helical" evidence="10">
    <location>
        <begin position="804"/>
        <end position="824"/>
    </location>
</feature>
<evidence type="ECO:0000256" key="9">
    <source>
        <dbReference type="SAM" id="MobiDB-lite"/>
    </source>
</evidence>
<evidence type="ECO:0000259" key="12">
    <source>
        <dbReference type="PROSITE" id="PS50929"/>
    </source>
</evidence>
<dbReference type="InterPro" id="IPR027417">
    <property type="entry name" value="P-loop_NTPase"/>
</dbReference>
<reference evidence="13 14" key="1">
    <citation type="journal article" date="2019" name="Nat. Ecol. Evol.">
        <title>Megaphylogeny resolves global patterns of mushroom evolution.</title>
        <authorList>
            <person name="Varga T."/>
            <person name="Krizsan K."/>
            <person name="Foldi C."/>
            <person name="Dima B."/>
            <person name="Sanchez-Garcia M."/>
            <person name="Sanchez-Ramirez S."/>
            <person name="Szollosi G.J."/>
            <person name="Szarkandi J.G."/>
            <person name="Papp V."/>
            <person name="Albert L."/>
            <person name="Andreopoulos W."/>
            <person name="Angelini C."/>
            <person name="Antonin V."/>
            <person name="Barry K.W."/>
            <person name="Bougher N.L."/>
            <person name="Buchanan P."/>
            <person name="Buyck B."/>
            <person name="Bense V."/>
            <person name="Catcheside P."/>
            <person name="Chovatia M."/>
            <person name="Cooper J."/>
            <person name="Damon W."/>
            <person name="Desjardin D."/>
            <person name="Finy P."/>
            <person name="Geml J."/>
            <person name="Haridas S."/>
            <person name="Hughes K."/>
            <person name="Justo A."/>
            <person name="Karasinski D."/>
            <person name="Kautmanova I."/>
            <person name="Kiss B."/>
            <person name="Kocsube S."/>
            <person name="Kotiranta H."/>
            <person name="LaButti K.M."/>
            <person name="Lechner B.E."/>
            <person name="Liimatainen K."/>
            <person name="Lipzen A."/>
            <person name="Lukacs Z."/>
            <person name="Mihaltcheva S."/>
            <person name="Morgado L.N."/>
            <person name="Niskanen T."/>
            <person name="Noordeloos M.E."/>
            <person name="Ohm R.A."/>
            <person name="Ortiz-Santana B."/>
            <person name="Ovrebo C."/>
            <person name="Racz N."/>
            <person name="Riley R."/>
            <person name="Savchenko A."/>
            <person name="Shiryaev A."/>
            <person name="Soop K."/>
            <person name="Spirin V."/>
            <person name="Szebenyi C."/>
            <person name="Tomsovsky M."/>
            <person name="Tulloss R.E."/>
            <person name="Uehling J."/>
            <person name="Grigoriev I.V."/>
            <person name="Vagvolgyi C."/>
            <person name="Papp T."/>
            <person name="Martin F.M."/>
            <person name="Miettinen O."/>
            <person name="Hibbett D.S."/>
            <person name="Nagy L.G."/>
        </authorList>
    </citation>
    <scope>NUCLEOTIDE SEQUENCE [LARGE SCALE GENOMIC DNA]</scope>
    <source>
        <strain evidence="13 14">HHB13444</strain>
    </source>
</reference>
<feature type="domain" description="ABC transporter" evidence="11">
    <location>
        <begin position="1131"/>
        <end position="1371"/>
    </location>
</feature>
<dbReference type="Pfam" id="PF00005">
    <property type="entry name" value="ABC_tran"/>
    <property type="match status" value="2"/>
</dbReference>
<feature type="domain" description="ABC transmembrane type-1" evidence="12">
    <location>
        <begin position="149"/>
        <end position="436"/>
    </location>
</feature>
<keyword evidence="6" id="KW-0067">ATP-binding</keyword>
<dbReference type="InterPro" id="IPR017871">
    <property type="entry name" value="ABC_transporter-like_CS"/>
</dbReference>
<dbReference type="CDD" id="cd03250">
    <property type="entry name" value="ABCC_MRP_domain1"/>
    <property type="match status" value="1"/>
</dbReference>
<dbReference type="STRING" id="1314778.A0A5C3PU40"/>
<evidence type="ECO:0000256" key="8">
    <source>
        <dbReference type="ARBA" id="ARBA00023136"/>
    </source>
</evidence>
<feature type="domain" description="ABC transmembrane type-1" evidence="12">
    <location>
        <begin position="815"/>
        <end position="1091"/>
    </location>
</feature>
<feature type="region of interest" description="Disordered" evidence="9">
    <location>
        <begin position="480"/>
        <end position="527"/>
    </location>
</feature>
<feature type="transmembrane region" description="Helical" evidence="10">
    <location>
        <begin position="926"/>
        <end position="947"/>
    </location>
</feature>
<comment type="similarity">
    <text evidence="2">Belongs to the ABC transporter superfamily. ABCC family. Conjugate transporter (TC 3.A.1.208) subfamily.</text>
</comment>
<feature type="transmembrane region" description="Helical" evidence="10">
    <location>
        <begin position="1036"/>
        <end position="1060"/>
    </location>
</feature>
<evidence type="ECO:0000313" key="14">
    <source>
        <dbReference type="Proteomes" id="UP000308197"/>
    </source>
</evidence>
<dbReference type="GO" id="GO:0016020">
    <property type="term" value="C:membrane"/>
    <property type="evidence" value="ECO:0007669"/>
    <property type="project" value="UniProtKB-SubCell"/>
</dbReference>
<comment type="subcellular location">
    <subcellularLocation>
        <location evidence="1">Membrane</location>
        <topology evidence="1">Multi-pass membrane protein</topology>
    </subcellularLocation>
</comment>
<dbReference type="CDD" id="cd18597">
    <property type="entry name" value="ABC_6TM_YOR1_D1_like"/>
    <property type="match status" value="1"/>
</dbReference>
<dbReference type="CDD" id="cd18606">
    <property type="entry name" value="ABC_6TM_YOR1_D2_like"/>
    <property type="match status" value="1"/>
</dbReference>
<evidence type="ECO:0000256" key="2">
    <source>
        <dbReference type="ARBA" id="ARBA00009726"/>
    </source>
</evidence>
<dbReference type="SMART" id="SM00382">
    <property type="entry name" value="AAA"/>
    <property type="match status" value="2"/>
</dbReference>
<dbReference type="InterPro" id="IPR003439">
    <property type="entry name" value="ABC_transporter-like_ATP-bd"/>
</dbReference>
<organism evidence="13 14">
    <name type="scientific">Polyporus arcularius HHB13444</name>
    <dbReference type="NCBI Taxonomy" id="1314778"/>
    <lineage>
        <taxon>Eukaryota</taxon>
        <taxon>Fungi</taxon>
        <taxon>Dikarya</taxon>
        <taxon>Basidiomycota</taxon>
        <taxon>Agaricomycotina</taxon>
        <taxon>Agaricomycetes</taxon>
        <taxon>Polyporales</taxon>
        <taxon>Polyporaceae</taxon>
        <taxon>Polyporus</taxon>
    </lineage>
</organism>
<evidence type="ECO:0000256" key="7">
    <source>
        <dbReference type="ARBA" id="ARBA00022989"/>
    </source>
</evidence>
<feature type="region of interest" description="Disordered" evidence="9">
    <location>
        <begin position="86"/>
        <end position="130"/>
    </location>
</feature>
<feature type="transmembrane region" description="Helical" evidence="10">
    <location>
        <begin position="420"/>
        <end position="439"/>
    </location>
</feature>
<feature type="transmembrane region" description="Helical" evidence="10">
    <location>
        <begin position="271"/>
        <end position="289"/>
    </location>
</feature>
<feature type="transmembrane region" description="Helical" evidence="10">
    <location>
        <begin position="379"/>
        <end position="400"/>
    </location>
</feature>
<feature type="transmembrane region" description="Helical" evidence="10">
    <location>
        <begin position="855"/>
        <end position="876"/>
    </location>
</feature>
<dbReference type="SUPFAM" id="SSF52540">
    <property type="entry name" value="P-loop containing nucleoside triphosphate hydrolases"/>
    <property type="match status" value="2"/>
</dbReference>
<dbReference type="FunFam" id="3.40.50.300:FF:000565">
    <property type="entry name" value="ABC bile acid transporter"/>
    <property type="match status" value="1"/>
</dbReference>
<keyword evidence="7 10" id="KW-1133">Transmembrane helix</keyword>
<name>A0A5C3PU40_9APHY</name>
<dbReference type="FunFam" id="3.40.50.300:FF:000997">
    <property type="entry name" value="Multidrug resistance-associated protein 1"/>
    <property type="match status" value="1"/>
</dbReference>
<dbReference type="GO" id="GO:0140359">
    <property type="term" value="F:ABC-type transporter activity"/>
    <property type="evidence" value="ECO:0007669"/>
    <property type="project" value="InterPro"/>
</dbReference>
<dbReference type="PROSITE" id="PS50929">
    <property type="entry name" value="ABC_TM1F"/>
    <property type="match status" value="2"/>
</dbReference>
<evidence type="ECO:0000256" key="6">
    <source>
        <dbReference type="ARBA" id="ARBA00022840"/>
    </source>
</evidence>
<evidence type="ECO:0000256" key="5">
    <source>
        <dbReference type="ARBA" id="ARBA00022741"/>
    </source>
</evidence>
<dbReference type="GO" id="GO:0016887">
    <property type="term" value="F:ATP hydrolysis activity"/>
    <property type="evidence" value="ECO:0007669"/>
    <property type="project" value="InterPro"/>
</dbReference>
<dbReference type="Pfam" id="PF00664">
    <property type="entry name" value="ABC_membrane"/>
    <property type="match status" value="2"/>
</dbReference>
<protein>
    <submittedName>
        <fullName evidence="13">Multidrug resistance-associated ABC transporter</fullName>
    </submittedName>
</protein>
<evidence type="ECO:0000256" key="3">
    <source>
        <dbReference type="ARBA" id="ARBA00022448"/>
    </source>
</evidence>
<keyword evidence="4 10" id="KW-0812">Transmembrane</keyword>
<dbReference type="InterPro" id="IPR011527">
    <property type="entry name" value="ABC1_TM_dom"/>
</dbReference>
<feature type="region of interest" description="Disordered" evidence="9">
    <location>
        <begin position="1"/>
        <end position="21"/>
    </location>
</feature>
<keyword evidence="8 10" id="KW-0472">Membrane</keyword>